<keyword evidence="1" id="KW-0732">Signal</keyword>
<accession>A0A291C1Z4</accession>
<reference evidence="2" key="1">
    <citation type="journal article" date="2017" name="Genome Biol. Evol.">
        <title>Divergence of the Venom Exogene Repertoire in Two Sister Species of Turriconus.</title>
        <authorList>
            <person name="Li Q."/>
            <person name="Barghi N."/>
            <person name="Lu A."/>
            <person name="Fedosov A.E."/>
            <person name="Bandyopadhyay P.K."/>
            <person name="Lluisma A.O."/>
            <person name="Concepcion G.P."/>
            <person name="Yandell M."/>
            <person name="Olivera B.M."/>
            <person name="Safavi-Hemami H."/>
        </authorList>
    </citation>
    <scope>NUCLEOTIDE SEQUENCE</scope>
    <source>
        <strain evidence="2">P_Amz9.3</strain>
    </source>
</reference>
<dbReference type="AlphaFoldDB" id="A0A291C1Z4"/>
<proteinExistence type="evidence at transcript level"/>
<name>A0A291C1Z4_9COND</name>
<dbReference type="EMBL" id="MF576659">
    <property type="protein sequence ID" value="ATF27493.1"/>
    <property type="molecule type" value="mRNA"/>
</dbReference>
<protein>
    <submittedName>
        <fullName evidence="2">Conotoxin</fullName>
    </submittedName>
</protein>
<reference evidence="2" key="2">
    <citation type="submission" date="2017-07" db="EMBL/GenBank/DDBJ databases">
        <authorList>
            <person name="Sun Z.S."/>
            <person name="Albrecht U."/>
            <person name="Echele G."/>
            <person name="Lee C.C."/>
        </authorList>
    </citation>
    <scope>NUCLEOTIDE SEQUENCE</scope>
    <source>
        <strain evidence="2">P_Amz9.3</strain>
    </source>
</reference>
<feature type="chain" id="PRO_5012290379" evidence="1">
    <location>
        <begin position="21"/>
        <end position="89"/>
    </location>
</feature>
<evidence type="ECO:0000256" key="1">
    <source>
        <dbReference type="SAM" id="SignalP"/>
    </source>
</evidence>
<organism evidence="2">
    <name type="scientific">Conus andremenezi</name>
    <dbReference type="NCBI Taxonomy" id="1077466"/>
    <lineage>
        <taxon>Eukaryota</taxon>
        <taxon>Metazoa</taxon>
        <taxon>Spiralia</taxon>
        <taxon>Lophotrochozoa</taxon>
        <taxon>Mollusca</taxon>
        <taxon>Gastropoda</taxon>
        <taxon>Caenogastropoda</taxon>
        <taxon>Neogastropoda</taxon>
        <taxon>Conoidea</taxon>
        <taxon>Conidae</taxon>
        <taxon>Conus</taxon>
        <taxon>Turriconus</taxon>
    </lineage>
</organism>
<evidence type="ECO:0000313" key="2">
    <source>
        <dbReference type="EMBL" id="ATF27493.1"/>
    </source>
</evidence>
<feature type="signal peptide" evidence="1">
    <location>
        <begin position="1"/>
        <end position="20"/>
    </location>
</feature>
<sequence>MHLSLAASAVLMLLLLFALGNFVGVQPGQMTRDVDNGQLTDNRRNLQSRWKPMSLFKSLDKRTPCHELCELTSDCNKECHCYKNQCHHH</sequence>